<dbReference type="Gene3D" id="2.60.40.10">
    <property type="entry name" value="Immunoglobulins"/>
    <property type="match status" value="1"/>
</dbReference>
<feature type="compositionally biased region" description="Basic and acidic residues" evidence="3">
    <location>
        <begin position="385"/>
        <end position="403"/>
    </location>
</feature>
<dbReference type="STRING" id="232089.SAMN05443544_0403"/>
<dbReference type="SMART" id="SM00060">
    <property type="entry name" value="FN3"/>
    <property type="match status" value="2"/>
</dbReference>
<organism evidence="5 6">
    <name type="scientific">Agromyces cerinus subsp. cerinus</name>
    <dbReference type="NCBI Taxonomy" id="232089"/>
    <lineage>
        <taxon>Bacteria</taxon>
        <taxon>Bacillati</taxon>
        <taxon>Actinomycetota</taxon>
        <taxon>Actinomycetes</taxon>
        <taxon>Micrococcales</taxon>
        <taxon>Microbacteriaceae</taxon>
        <taxon>Agromyces</taxon>
    </lineage>
</organism>
<dbReference type="GO" id="GO:0016798">
    <property type="term" value="F:hydrolase activity, acting on glycosyl bonds"/>
    <property type="evidence" value="ECO:0007669"/>
    <property type="project" value="UniProtKB-KW"/>
</dbReference>
<dbReference type="OrthoDB" id="5241356at2"/>
<accession>A0A1N6DLD4</accession>
<dbReference type="RefSeq" id="WP_074258689.1">
    <property type="nucleotide sequence ID" value="NZ_FSRJ01000001.1"/>
</dbReference>
<dbReference type="CDD" id="cd00063">
    <property type="entry name" value="FN3"/>
    <property type="match status" value="1"/>
</dbReference>
<evidence type="ECO:0000313" key="5">
    <source>
        <dbReference type="EMBL" id="SIN71483.1"/>
    </source>
</evidence>
<dbReference type="NCBIfam" id="NF012211">
    <property type="entry name" value="tand_rpt_95"/>
    <property type="match status" value="2"/>
</dbReference>
<dbReference type="InterPro" id="IPR036116">
    <property type="entry name" value="FN3_sf"/>
</dbReference>
<reference evidence="6" key="1">
    <citation type="submission" date="2016-11" db="EMBL/GenBank/DDBJ databases">
        <authorList>
            <person name="Varghese N."/>
            <person name="Submissions S."/>
        </authorList>
    </citation>
    <scope>NUCLEOTIDE SEQUENCE [LARGE SCALE GENOMIC DNA]</scope>
    <source>
        <strain evidence="6">DSM 8595</strain>
    </source>
</reference>
<keyword evidence="2" id="KW-0624">Polysaccharide degradation</keyword>
<evidence type="ECO:0000256" key="2">
    <source>
        <dbReference type="ARBA" id="ARBA00023326"/>
    </source>
</evidence>
<evidence type="ECO:0000313" key="6">
    <source>
        <dbReference type="Proteomes" id="UP000184699"/>
    </source>
</evidence>
<keyword evidence="1" id="KW-0326">Glycosidase</keyword>
<dbReference type="Gene3D" id="2.60.40.3440">
    <property type="match status" value="1"/>
</dbReference>
<dbReference type="Pfam" id="PF17963">
    <property type="entry name" value="Big_9"/>
    <property type="match status" value="7"/>
</dbReference>
<dbReference type="EMBL" id="FSRJ01000001">
    <property type="protein sequence ID" value="SIN71483.1"/>
    <property type="molecule type" value="Genomic_DNA"/>
</dbReference>
<sequence>MSTFASWVRTRKAAASTVAISLLAGVPLTFAVLHQGFPVTDVDLSAREVWVTNGKELLAGRLNRQIEELDAAVNTASNAFDVLQDGDDVFLYDESLGSIERIDPAFTTLGQGIAAPPGSEVDHGGETLAILSPKGELWVTGAAGDLQLNPADTEPIAQLGKGAHIAVSNDGVVYASSAADDQLVKIPSPGAGPEKSALPAIGEHQLSIVGDEPVVLDTEKNALIIGGSARKLDETALKIQQVGAESDSVLLATGEGLLRVPLAGGDVETIAADIDAPTTADEVASPVWLDGCAHGAWAGVGRYVSACDGREPAVQTIEQVTAGSRLEFRVNRSVIALNNLSNGNVWLVDSNMRLVDNWDEVTPPDESDAEEGDEKASQQTFEDTLAERSETNRPPTARDDEFGVRPGRTTLLEVLENDTDPDGDVLTATNVGEIAEESGKLEVIDGGRALQFTPAPGASGTVSFQYTADDGRLGVAQAHVDVTIRPTAENNPPVAIREGAISVEQGKAMGYNVLSDWIDPDGDDVFLVSASPTTGDSVRFAPDGFVTFEHKTGELGTKEVQFVVSDGTVTSAGVLTVEVKEPGALNPVGTPDFAEVFAGETVMIEPLVNDLSPSGEPLALLGVEGTPTSASVTPNLERGAIAFSSRQVGSHIFIYNLGAGAATSVGLIRVDVKEAPGEAPPPIAVKDTAYLRPGEPTTLPVLINDVSPSGRVLAVQTVDTEASGDLLSVEVLNNAVARITASEALTEQLQFAYTVSDGIATSTTTVTVVPVPPLVKHQPPVAVDDAVAVRAGDIVTVPVLENDYHPDAAPITLDSELADVSGAGGLAFTSEGTVRYQAPKKPGVYTVGYRISDDYEQSASAVVRFTVVAPDAEGNRAPLPLPLTSRTFEGTAVKIDIPLDGLDPDGDSVTLVGITTPPSLGRITDIGSTHISYEANAGSAGTDSFTYEVADTSGASATGTIRIGVIPRPTEALPPNAVDDVVELRPGRRAAIDVLANDSDPSGYPIKVQKKLPEVGDGLTASVKNNRVLVEAPEAEGGSSVRYEITNGHGGADGAFIQVLVAKDAKIEPPTAHDKIVEPKQVVDKSSVTVDPLKDAQNPGGLVEDLTVAVEGPNSENAEVMSDGTVKVTPTSERQAIAYRLTNEIDDLTAMAFIVVPPNVVADDDEQKEQEQVFPPPYLADLGPQIVRMNGTISWNLGDIVIVPSGKPARILSATASNSDGTSPMTDASTLTYTPAEDFRGPSSVTFEVTDGESATDPKGRKAFLTINVTVGDPNFEDVPPTFTPRTVQVEAGEAAQEIDLRESSGHPSDAVLQQLTYNGLQGQSEDFTASLNGSKLTVGSPLGVQPGTKTTLTFTVDYKEFSVPGSIDVEVVSSSRPTAQVRDDGPVEMEPATSKGIDVLANDLNPFESDGVPLRIIDAQIDQASVGSTASVSYTASDITVTTGPTFTGELSIVYRVQDGTKDPLREVTGRATVIVRAPPDRPAPPVASAGDAAATVRWQAPATNNSPIIDYTVRWSGGSKTFPADAAGSNQPIDNLTNGQGYSFTVTARNEKGSSAASPASETVTPYGTPTAPRNVSISAGGTAPATLNMNWSEPSITGGGSLQYKWRLNGGAWNYTNATSASTGGASAGTWTVEVQAINRGSGQTGPGATASTVVSNPQPSGSIGKGASMSCQSGGGGCAEVRITWSNMDPGTYKVYATINGGAVGSYKETMSIGADGRAQLQNHLGVRSAGETIAVHFENVSGGTSRTLGAISGSQWNSISFNTW</sequence>
<keyword evidence="6" id="KW-1185">Reference proteome</keyword>
<evidence type="ECO:0000256" key="3">
    <source>
        <dbReference type="SAM" id="MobiDB-lite"/>
    </source>
</evidence>
<feature type="region of interest" description="Disordered" evidence="3">
    <location>
        <begin position="1645"/>
        <end position="1671"/>
    </location>
</feature>
<feature type="region of interest" description="Disordered" evidence="3">
    <location>
        <begin position="358"/>
        <end position="403"/>
    </location>
</feature>
<dbReference type="SUPFAM" id="SSF49265">
    <property type="entry name" value="Fibronectin type III"/>
    <property type="match status" value="1"/>
</dbReference>
<evidence type="ECO:0000259" key="4">
    <source>
        <dbReference type="PROSITE" id="PS50853"/>
    </source>
</evidence>
<dbReference type="Gene3D" id="2.60.40.2810">
    <property type="match status" value="2"/>
</dbReference>
<dbReference type="PROSITE" id="PS50853">
    <property type="entry name" value="FN3"/>
    <property type="match status" value="1"/>
</dbReference>
<feature type="region of interest" description="Disordered" evidence="3">
    <location>
        <begin position="1554"/>
        <end position="1577"/>
    </location>
</feature>
<dbReference type="Proteomes" id="UP000184699">
    <property type="component" value="Unassembled WGS sequence"/>
</dbReference>
<feature type="compositionally biased region" description="Acidic residues" evidence="3">
    <location>
        <begin position="358"/>
        <end position="373"/>
    </location>
</feature>
<dbReference type="Pfam" id="PF00041">
    <property type="entry name" value="fn3"/>
    <property type="match status" value="1"/>
</dbReference>
<keyword evidence="2" id="KW-0119">Carbohydrate metabolism</keyword>
<feature type="compositionally biased region" description="Polar residues" evidence="3">
    <location>
        <begin position="1653"/>
        <end position="1665"/>
    </location>
</feature>
<dbReference type="InterPro" id="IPR003961">
    <property type="entry name" value="FN3_dom"/>
</dbReference>
<proteinExistence type="predicted"/>
<name>A0A1N6DLD4_9MICO</name>
<protein>
    <submittedName>
        <fullName evidence="5">Fibronectin type III domain-containing protein</fullName>
    </submittedName>
</protein>
<dbReference type="InterPro" id="IPR013783">
    <property type="entry name" value="Ig-like_fold"/>
</dbReference>
<evidence type="ECO:0000256" key="1">
    <source>
        <dbReference type="ARBA" id="ARBA00023295"/>
    </source>
</evidence>
<dbReference type="GO" id="GO:0000272">
    <property type="term" value="P:polysaccharide catabolic process"/>
    <property type="evidence" value="ECO:0007669"/>
    <property type="project" value="UniProtKB-KW"/>
</dbReference>
<gene>
    <name evidence="5" type="ORF">SAMN05443544_0403</name>
</gene>
<keyword evidence="1" id="KW-0378">Hydrolase</keyword>
<feature type="domain" description="Fibronectin type-III" evidence="4">
    <location>
        <begin position="1480"/>
        <end position="1574"/>
    </location>
</feature>